<gene>
    <name evidence="12" type="ORF">BZG36_00956</name>
</gene>
<feature type="compositionally biased region" description="Polar residues" evidence="9">
    <location>
        <begin position="316"/>
        <end position="335"/>
    </location>
</feature>
<feature type="domain" description="Vta1/callose synthase N-terminal" evidence="10">
    <location>
        <begin position="12"/>
        <end position="152"/>
    </location>
</feature>
<evidence type="ECO:0000256" key="8">
    <source>
        <dbReference type="ARBA" id="ARBA00023136"/>
    </source>
</evidence>
<keyword evidence="7" id="KW-0653">Protein transport</keyword>
<evidence type="ECO:0000256" key="1">
    <source>
        <dbReference type="ARBA" id="ARBA00004481"/>
    </source>
</evidence>
<evidence type="ECO:0000313" key="13">
    <source>
        <dbReference type="Proteomes" id="UP000242875"/>
    </source>
</evidence>
<dbReference type="GO" id="GO:0015031">
    <property type="term" value="P:protein transport"/>
    <property type="evidence" value="ECO:0007669"/>
    <property type="project" value="UniProtKB-KW"/>
</dbReference>
<dbReference type="Pfam" id="PF18097">
    <property type="entry name" value="Vta1_C"/>
    <property type="match status" value="1"/>
</dbReference>
<evidence type="ECO:0000256" key="3">
    <source>
        <dbReference type="ARBA" id="ARBA00007895"/>
    </source>
</evidence>
<organism evidence="12 13">
    <name type="scientific">Bifiguratus adelaidae</name>
    <dbReference type="NCBI Taxonomy" id="1938954"/>
    <lineage>
        <taxon>Eukaryota</taxon>
        <taxon>Fungi</taxon>
        <taxon>Fungi incertae sedis</taxon>
        <taxon>Mucoromycota</taxon>
        <taxon>Mucoromycotina</taxon>
        <taxon>Endogonomycetes</taxon>
        <taxon>Endogonales</taxon>
        <taxon>Endogonales incertae sedis</taxon>
        <taxon>Bifiguratus</taxon>
    </lineage>
</organism>
<protein>
    <recommendedName>
        <fullName evidence="14">Vta1/callose synthase N-terminal domain-containing protein</fullName>
    </recommendedName>
</protein>
<dbReference type="GO" id="GO:0005771">
    <property type="term" value="C:multivesicular body"/>
    <property type="evidence" value="ECO:0007669"/>
    <property type="project" value="TreeGrafter"/>
</dbReference>
<dbReference type="InterPro" id="IPR041212">
    <property type="entry name" value="Vta1_C"/>
</dbReference>
<name>A0A261Y5I0_9FUNG</name>
<dbReference type="GO" id="GO:0010008">
    <property type="term" value="C:endosome membrane"/>
    <property type="evidence" value="ECO:0007669"/>
    <property type="project" value="UniProtKB-SubCell"/>
</dbReference>
<dbReference type="Proteomes" id="UP000242875">
    <property type="component" value="Unassembled WGS sequence"/>
</dbReference>
<evidence type="ECO:0000256" key="2">
    <source>
        <dbReference type="ARBA" id="ARBA00004496"/>
    </source>
</evidence>
<dbReference type="PANTHER" id="PTHR46009:SF1">
    <property type="entry name" value="VACUOLAR PROTEIN SORTING-ASSOCIATED PROTEIN VTA1 HOMOLOG"/>
    <property type="match status" value="1"/>
</dbReference>
<evidence type="ECO:0000256" key="5">
    <source>
        <dbReference type="ARBA" id="ARBA00022490"/>
    </source>
</evidence>
<dbReference type="InterPro" id="IPR039431">
    <property type="entry name" value="Vta1/CALS_N"/>
</dbReference>
<evidence type="ECO:0000256" key="6">
    <source>
        <dbReference type="ARBA" id="ARBA00022753"/>
    </source>
</evidence>
<evidence type="ECO:0008006" key="14">
    <source>
        <dbReference type="Google" id="ProtNLM"/>
    </source>
</evidence>
<proteinExistence type="inferred from homology"/>
<dbReference type="EMBL" id="MVBO01000009">
    <property type="protein sequence ID" value="OZJ05876.1"/>
    <property type="molecule type" value="Genomic_DNA"/>
</dbReference>
<evidence type="ECO:0000259" key="11">
    <source>
        <dbReference type="Pfam" id="PF18097"/>
    </source>
</evidence>
<evidence type="ECO:0000256" key="4">
    <source>
        <dbReference type="ARBA" id="ARBA00022448"/>
    </source>
</evidence>
<evidence type="ECO:0000259" key="10">
    <source>
        <dbReference type="Pfam" id="PF04652"/>
    </source>
</evidence>
<dbReference type="Gene3D" id="1.20.5.420">
    <property type="entry name" value="Immunoglobulin FC, subunit C"/>
    <property type="match status" value="1"/>
</dbReference>
<comment type="subcellular location">
    <subcellularLocation>
        <location evidence="2">Cytoplasm</location>
    </subcellularLocation>
    <subcellularLocation>
        <location evidence="1">Endosome membrane</location>
        <topology evidence="1">Peripheral membrane protein</topology>
    </subcellularLocation>
</comment>
<keyword evidence="5" id="KW-0963">Cytoplasm</keyword>
<dbReference type="InterPro" id="IPR023175">
    <property type="entry name" value="Vta1/CALS_N_sf"/>
</dbReference>
<dbReference type="Pfam" id="PF04652">
    <property type="entry name" value="Vta1"/>
    <property type="match status" value="1"/>
</dbReference>
<keyword evidence="8" id="KW-0472">Membrane</keyword>
<sequence length="384" mass="41601">MEGLPTELKYMGPFLMRAQELKSRDPVMSYYCTYYAVQQGITKGPKNPSTNAYLGALMDSLEEQKEGLRDNETMTNDVVAAAHIENFALKIFLNADNEDRAGQATKKTAKTFLAASTFLELLRIFGDVEPEIEDKIKYSKWKAAEIMKAIKEGRKPEAGPPEEAQGDQVMSGPDADAAAVPPQTFGDEPMAPPPSVPEISQPVQNIFPDFPSVPTAASGSKGEQWPAFPIAPSDFPTQDAAGHAPSLEQHSSSNQVYQPSISQHDNLPSVPTFLPPQLPAHVPSSDQYSPGNPSAPGFPQAPRRDPHPGNVMPSPKSYQPSYGTSTQNPALSSATDRPAKAEVDPTIVAQAQKHAKWAISSLNFEDVKTAREYLVKALQCLDGL</sequence>
<feature type="compositionally biased region" description="Polar residues" evidence="9">
    <location>
        <begin position="248"/>
        <end position="266"/>
    </location>
</feature>
<keyword evidence="13" id="KW-1185">Reference proteome</keyword>
<feature type="domain" description="Vta1 C-terminal" evidence="11">
    <location>
        <begin position="347"/>
        <end position="381"/>
    </location>
</feature>
<evidence type="ECO:0000256" key="9">
    <source>
        <dbReference type="SAM" id="MobiDB-lite"/>
    </source>
</evidence>
<dbReference type="InterPro" id="IPR044538">
    <property type="entry name" value="Vta1-like"/>
</dbReference>
<comment type="similarity">
    <text evidence="3">Belongs to the VTA1 family.</text>
</comment>
<dbReference type="OrthoDB" id="391137at2759"/>
<dbReference type="PANTHER" id="PTHR46009">
    <property type="entry name" value="VACUOLAR PROTEIN SORTING-ASSOCIATED PROTEIN VTA1 HOMOLOG"/>
    <property type="match status" value="1"/>
</dbReference>
<dbReference type="GO" id="GO:0032511">
    <property type="term" value="P:late endosome to vacuole transport via multivesicular body sorting pathway"/>
    <property type="evidence" value="ECO:0007669"/>
    <property type="project" value="InterPro"/>
</dbReference>
<evidence type="ECO:0000256" key="7">
    <source>
        <dbReference type="ARBA" id="ARBA00022927"/>
    </source>
</evidence>
<feature type="region of interest" description="Disordered" evidence="9">
    <location>
        <begin position="152"/>
        <end position="344"/>
    </location>
</feature>
<accession>A0A261Y5I0</accession>
<dbReference type="Gene3D" id="1.25.40.270">
    <property type="entry name" value="Vacuolar protein sorting-associated protein vta1"/>
    <property type="match status" value="1"/>
</dbReference>
<keyword evidence="6" id="KW-0967">Endosome</keyword>
<keyword evidence="4" id="KW-0813">Transport</keyword>
<reference evidence="12 13" key="1">
    <citation type="journal article" date="2017" name="Mycologia">
        <title>Bifiguratus adelaidae, gen. et sp. nov., a new member of Mucoromycotina in endophytic and soil-dwelling habitats.</title>
        <authorList>
            <person name="Torres-Cruz T.J."/>
            <person name="Billingsley Tobias T.L."/>
            <person name="Almatruk M."/>
            <person name="Hesse C."/>
            <person name="Kuske C.R."/>
            <person name="Desiro A."/>
            <person name="Benucci G.M."/>
            <person name="Bonito G."/>
            <person name="Stajich J.E."/>
            <person name="Dunlap C."/>
            <person name="Arnold A.E."/>
            <person name="Porras-Alfaro A."/>
        </authorList>
    </citation>
    <scope>NUCLEOTIDE SEQUENCE [LARGE SCALE GENOMIC DNA]</scope>
    <source>
        <strain evidence="12 13">AZ0501</strain>
    </source>
</reference>
<evidence type="ECO:0000313" key="12">
    <source>
        <dbReference type="EMBL" id="OZJ05876.1"/>
    </source>
</evidence>
<comment type="caution">
    <text evidence="12">The sequence shown here is derived from an EMBL/GenBank/DDBJ whole genome shotgun (WGS) entry which is preliminary data.</text>
</comment>
<dbReference type="AlphaFoldDB" id="A0A261Y5I0"/>